<dbReference type="InterPro" id="IPR027417">
    <property type="entry name" value="P-loop_NTPase"/>
</dbReference>
<name>A0AA51NCY1_9BACT</name>
<dbReference type="InterPro" id="IPR017871">
    <property type="entry name" value="ABC_transporter-like_CS"/>
</dbReference>
<dbReference type="EMBL" id="CP129971">
    <property type="protein sequence ID" value="WMN12868.1"/>
    <property type="molecule type" value="Genomic_DNA"/>
</dbReference>
<dbReference type="PANTHER" id="PTHR43335">
    <property type="entry name" value="ABC TRANSPORTER, ATP-BINDING PROTEIN"/>
    <property type="match status" value="1"/>
</dbReference>
<dbReference type="InterPro" id="IPR003593">
    <property type="entry name" value="AAA+_ATPase"/>
</dbReference>
<keyword evidence="2" id="KW-0813">Transport</keyword>
<dbReference type="Proteomes" id="UP001230496">
    <property type="component" value="Chromosome"/>
</dbReference>
<dbReference type="RefSeq" id="WP_308351227.1">
    <property type="nucleotide sequence ID" value="NZ_CP129971.1"/>
</dbReference>
<dbReference type="PROSITE" id="PS50893">
    <property type="entry name" value="ABC_TRANSPORTER_2"/>
    <property type="match status" value="1"/>
</dbReference>
<keyword evidence="3" id="KW-0547">Nucleotide-binding</keyword>
<proteinExistence type="inferred from homology"/>
<dbReference type="AlphaFoldDB" id="A0AA51NCY1"/>
<evidence type="ECO:0000256" key="2">
    <source>
        <dbReference type="ARBA" id="ARBA00022448"/>
    </source>
</evidence>
<dbReference type="PANTHER" id="PTHR43335:SF2">
    <property type="entry name" value="ABC TRANSPORTER, ATP-BINDING PROTEIN"/>
    <property type="match status" value="1"/>
</dbReference>
<sequence length="300" mass="33102">MAENILEISGLNKRYGNIQAINDLELKVEKGTVFGLLGPNGSGKSTTLGILLGVVQKDSGEYRWFGEEPTAAQRRRLGAILESPTFYPYLSGIQNLRIVCKIKEVAESRIMEVLEQVGLAQRAKSPFKTYSLGMKQRLAIASALLSDPEVLILDEPTNGLDPQGIAEIRELIINIAQQGKTIILASHLLDEVQKVCTHFAVLKQGEKIFQGTVAESLMGNEGVELLSEDLENLKSVVAGFPSFVDMKINNLGRLEVQLSKETPIQEFHQFLIEKGVVLTHLAYINKSLEKQFLQLLSAKS</sequence>
<dbReference type="InterPro" id="IPR003439">
    <property type="entry name" value="ABC_transporter-like_ATP-bd"/>
</dbReference>
<comment type="similarity">
    <text evidence="1">Belongs to the ABC transporter superfamily.</text>
</comment>
<gene>
    <name evidence="6" type="ORF">QYS49_34865</name>
</gene>
<protein>
    <submittedName>
        <fullName evidence="6">ATP-binding cassette domain-containing protein</fullName>
    </submittedName>
</protein>
<dbReference type="GO" id="GO:0005524">
    <property type="term" value="F:ATP binding"/>
    <property type="evidence" value="ECO:0007669"/>
    <property type="project" value="UniProtKB-KW"/>
</dbReference>
<organism evidence="6 7">
    <name type="scientific">Marivirga salinarum</name>
    <dbReference type="NCBI Taxonomy" id="3059078"/>
    <lineage>
        <taxon>Bacteria</taxon>
        <taxon>Pseudomonadati</taxon>
        <taxon>Bacteroidota</taxon>
        <taxon>Cytophagia</taxon>
        <taxon>Cytophagales</taxon>
        <taxon>Marivirgaceae</taxon>
        <taxon>Marivirga</taxon>
    </lineage>
</organism>
<feature type="domain" description="ABC transporter" evidence="5">
    <location>
        <begin position="6"/>
        <end position="229"/>
    </location>
</feature>
<evidence type="ECO:0000256" key="4">
    <source>
        <dbReference type="ARBA" id="ARBA00022840"/>
    </source>
</evidence>
<dbReference type="SUPFAM" id="SSF52540">
    <property type="entry name" value="P-loop containing nucleoside triphosphate hydrolases"/>
    <property type="match status" value="1"/>
</dbReference>
<keyword evidence="4 6" id="KW-0067">ATP-binding</keyword>
<reference evidence="6 7" key="1">
    <citation type="submission" date="2023-08" db="EMBL/GenBank/DDBJ databases">
        <title>Comparative genomics and taxonomic characterization of three novel marine species of genus Marivirga.</title>
        <authorList>
            <person name="Muhammad N."/>
            <person name="Kim S.-G."/>
        </authorList>
    </citation>
    <scope>NUCLEOTIDE SEQUENCE [LARGE SCALE GENOMIC DNA]</scope>
    <source>
        <strain evidence="6 7">BDSF4-3</strain>
    </source>
</reference>
<evidence type="ECO:0000313" key="7">
    <source>
        <dbReference type="Proteomes" id="UP001230496"/>
    </source>
</evidence>
<evidence type="ECO:0000256" key="3">
    <source>
        <dbReference type="ARBA" id="ARBA00022741"/>
    </source>
</evidence>
<accession>A0AA51NCY1</accession>
<dbReference type="GO" id="GO:0016887">
    <property type="term" value="F:ATP hydrolysis activity"/>
    <property type="evidence" value="ECO:0007669"/>
    <property type="project" value="InterPro"/>
</dbReference>
<dbReference type="PROSITE" id="PS00211">
    <property type="entry name" value="ABC_TRANSPORTER_1"/>
    <property type="match status" value="1"/>
</dbReference>
<evidence type="ECO:0000256" key="1">
    <source>
        <dbReference type="ARBA" id="ARBA00005417"/>
    </source>
</evidence>
<dbReference type="KEGG" id="msaa:QYS49_34865"/>
<dbReference type="Pfam" id="PF00005">
    <property type="entry name" value="ABC_tran"/>
    <property type="match status" value="1"/>
</dbReference>
<dbReference type="Gene3D" id="3.40.50.300">
    <property type="entry name" value="P-loop containing nucleotide triphosphate hydrolases"/>
    <property type="match status" value="1"/>
</dbReference>
<evidence type="ECO:0000259" key="5">
    <source>
        <dbReference type="PROSITE" id="PS50893"/>
    </source>
</evidence>
<keyword evidence="7" id="KW-1185">Reference proteome</keyword>
<evidence type="ECO:0000313" key="6">
    <source>
        <dbReference type="EMBL" id="WMN12868.1"/>
    </source>
</evidence>
<dbReference type="SMART" id="SM00382">
    <property type="entry name" value="AAA"/>
    <property type="match status" value="1"/>
</dbReference>